<evidence type="ECO:0000313" key="1">
    <source>
        <dbReference type="EMBL" id="ALC80367.1"/>
    </source>
</evidence>
<dbReference type="OrthoDB" id="1842465at2"/>
<proteinExistence type="predicted"/>
<sequence length="227" mass="26908">MEPFTRSLESLDDQLLAYLELKKDLLFHRIPSDKIYYYVTRSLEIGRKKAQSFLHKDIKSLCKQNQLEIEISDSIGVFHQVKFRAEIIFTKKKSKIKIYKPSLVELIEAYNLISETELTYQDVLSIHLAHEFYHYLEYREKQFTNELLDKVDALKIGPYKKKSTVVSCSEIAAHSFCKELIGIDFLPNLFDSIYLVHKNMWTVQDFENHFRKTKKEWEQVLHLAHVS</sequence>
<dbReference type="Proteomes" id="UP000067625">
    <property type="component" value="Chromosome"/>
</dbReference>
<dbReference type="STRING" id="1441095.AM592_01190"/>
<dbReference type="AlphaFoldDB" id="A0A0M4FH85"/>
<evidence type="ECO:0000313" key="2">
    <source>
        <dbReference type="Proteomes" id="UP000067625"/>
    </source>
</evidence>
<gene>
    <name evidence="1" type="ORF">AM592_01190</name>
</gene>
<dbReference type="RefSeq" id="WP_053602092.1">
    <property type="nucleotide sequence ID" value="NZ_CP012600.1"/>
</dbReference>
<reference evidence="2" key="1">
    <citation type="submission" date="2015-08" db="EMBL/GenBank/DDBJ databases">
        <title>Genome sequencing project for genomic taxonomy and phylogenomics of Bacillus-like bacteria.</title>
        <authorList>
            <person name="Liu B."/>
            <person name="Wang J."/>
            <person name="Zhu Y."/>
            <person name="Liu G."/>
            <person name="Chen Q."/>
            <person name="Chen Z."/>
            <person name="Lan J."/>
            <person name="Che J."/>
            <person name="Ge C."/>
            <person name="Shi H."/>
            <person name="Pan Z."/>
            <person name="Liu X."/>
        </authorList>
    </citation>
    <scope>NUCLEOTIDE SEQUENCE [LARGE SCALE GENOMIC DNA]</scope>
    <source>
        <strain evidence="2">FJAT-4402</strain>
    </source>
</reference>
<protein>
    <submittedName>
        <fullName evidence="1">Uncharacterized protein</fullName>
    </submittedName>
</protein>
<name>A0A0M4FH85_9BACI</name>
<keyword evidence="2" id="KW-1185">Reference proteome</keyword>
<accession>A0A0M4FH85</accession>
<organism evidence="1 2">
    <name type="scientific">Bacillus gobiensis</name>
    <dbReference type="NCBI Taxonomy" id="1441095"/>
    <lineage>
        <taxon>Bacteria</taxon>
        <taxon>Bacillati</taxon>
        <taxon>Bacillota</taxon>
        <taxon>Bacilli</taxon>
        <taxon>Bacillales</taxon>
        <taxon>Bacillaceae</taxon>
        <taxon>Bacillus</taxon>
    </lineage>
</organism>
<dbReference type="EMBL" id="CP012600">
    <property type="protein sequence ID" value="ALC80367.1"/>
    <property type="molecule type" value="Genomic_DNA"/>
</dbReference>
<dbReference type="PATRIC" id="fig|1441095.3.peg.264"/>
<reference evidence="1 2" key="2">
    <citation type="journal article" date="2016" name="Int. J. Syst. Evol. Microbiol.">
        <title>Bacillus gobiensis sp. nov., isolated from a soil sample.</title>
        <authorList>
            <person name="Liu B."/>
            <person name="Liu G.H."/>
            <person name="Cetin S."/>
            <person name="Schumann P."/>
            <person name="Pan Z.Z."/>
            <person name="Chen Q.Q."/>
        </authorList>
    </citation>
    <scope>NUCLEOTIDE SEQUENCE [LARGE SCALE GENOMIC DNA]</scope>
    <source>
        <strain evidence="1 2">FJAT-4402</strain>
    </source>
</reference>